<accession>A0ABY5Q991</accession>
<dbReference type="RefSeq" id="WP_257858491.1">
    <property type="nucleotide sequence ID" value="NZ_CP102517.1"/>
</dbReference>
<proteinExistence type="predicted"/>
<sequence length="726" mass="77808">MSALTSGTAAVIPSSAERLIRTAEENDWQASAVFGAAGSKGRTADAWVVGLEAYTTAGEVSLLLYWERGPKGFRYVAKESRGVQDGVRLEDMQLKAVTTLVTEAEVTDPFEYGECGCEDPEEVDNPRVCIEHAYCPATFDVRCGWGSEVTRNYELAGWGEDGGTGGQYSLRVEPVEGQVELTLADVIPAAVRTAVIPGMPEPVDVGDCCVPVADGFNGFCDAYGVRLYLVGTRRDGRLMCAEHAAQRAGVPVSALPVLAMDAEERQYAADCIEDNRQHRVLRGAEEWAEAREREGRTISHAFEGWAEKNWTGDDFAAAYVAWLHTTGHAADPVHAWAVTGPVDRVQQAEVRLEAARGQLATAQALHVSAQRYGGETAMREALERLHTAHAMVAAAAADHAAEEAVRAEESVLDAPAAVATTSGASDRYSFGLPTGELGGRIVHVDGHVAGRVRESGRHWYAITPGRDARPAEHADQDSAAAHLVRCADQRAAETLQRVRAERAAAAAHRPTAVPAARYAVGIAPVTVPDRHQGRSVAEWKDVADTHALRAVRAGRAVQAARASLEGPAVRWTDTPETTTPGWAAPVLPRIRDLARTALRRGAVAQELWMRIGWEASDAAEAGAALPARRAAELAHRAALLADACEHAAAEAEALARPPLLRRVPKKPRSYRSSFAPSMFGCVEHLGRGGSVAALALALATRPRPAFPKDVKTEKLYKLRGRVGARS</sequence>
<organism evidence="1 2">
    <name type="scientific">Streptomyces yangpuensis</name>
    <dbReference type="NCBI Taxonomy" id="1648182"/>
    <lineage>
        <taxon>Bacteria</taxon>
        <taxon>Bacillati</taxon>
        <taxon>Actinomycetota</taxon>
        <taxon>Actinomycetes</taxon>
        <taxon>Kitasatosporales</taxon>
        <taxon>Streptomycetaceae</taxon>
        <taxon>Streptomyces</taxon>
    </lineage>
</organism>
<keyword evidence="2" id="KW-1185">Reference proteome</keyword>
<evidence type="ECO:0000313" key="2">
    <source>
        <dbReference type="Proteomes" id="UP001057738"/>
    </source>
</evidence>
<keyword evidence="1" id="KW-0614">Plasmid</keyword>
<dbReference type="EMBL" id="CP102517">
    <property type="protein sequence ID" value="UUY52794.1"/>
    <property type="molecule type" value="Genomic_DNA"/>
</dbReference>
<protein>
    <submittedName>
        <fullName evidence="1">Uncharacterized protein</fullName>
    </submittedName>
</protein>
<geneLocation type="plasmid" evidence="1 2">
    <name>pshk1</name>
</geneLocation>
<dbReference type="GeneID" id="95579074"/>
<dbReference type="Proteomes" id="UP001057738">
    <property type="component" value="Plasmid pshk1"/>
</dbReference>
<gene>
    <name evidence="1" type="ORF">NRK68_36680</name>
</gene>
<reference evidence="1" key="1">
    <citation type="submission" date="2022-08" db="EMBL/GenBank/DDBJ databases">
        <authorList>
            <person name="Tian L."/>
        </authorList>
    </citation>
    <scope>NUCLEOTIDE SEQUENCE</scope>
    <source>
        <strain evidence="1">CM253</strain>
        <plasmid evidence="1">pshk1</plasmid>
    </source>
</reference>
<name>A0ABY5Q991_9ACTN</name>
<evidence type="ECO:0000313" key="1">
    <source>
        <dbReference type="EMBL" id="UUY52794.1"/>
    </source>
</evidence>